<dbReference type="InterPro" id="IPR036884">
    <property type="entry name" value="2Fe-2S-bd_dom_sf"/>
</dbReference>
<keyword evidence="7" id="KW-0408">Iron</keyword>
<dbReference type="InterPro" id="IPR049386">
    <property type="entry name" value="FCSD_central"/>
</dbReference>
<dbReference type="GO" id="GO:0020037">
    <property type="term" value="F:heme binding"/>
    <property type="evidence" value="ECO:0007669"/>
    <property type="project" value="InterPro"/>
</dbReference>
<dbReference type="InterPro" id="IPR012675">
    <property type="entry name" value="Beta-grasp_dom_sf"/>
</dbReference>
<gene>
    <name evidence="10" type="primary">fccB</name>
    <name evidence="10" type="ORF">SPIL2461_LOCUS11459</name>
</gene>
<evidence type="ECO:0000313" key="11">
    <source>
        <dbReference type="Proteomes" id="UP000649617"/>
    </source>
</evidence>
<dbReference type="PANTHER" id="PTHR47495:SF2">
    <property type="entry name" value="ALDEHYDE DEHYDROGENASE"/>
    <property type="match status" value="1"/>
</dbReference>
<dbReference type="Pfam" id="PF21706">
    <property type="entry name" value="FCSD_central"/>
    <property type="match status" value="1"/>
</dbReference>
<dbReference type="InterPro" id="IPR002888">
    <property type="entry name" value="2Fe-2S-bd"/>
</dbReference>
<dbReference type="Pfam" id="PF02738">
    <property type="entry name" value="MoCoBD_1"/>
    <property type="match status" value="1"/>
</dbReference>
<keyword evidence="11" id="KW-1185">Reference proteome</keyword>
<comment type="similarity">
    <text evidence="1">Belongs to the xanthine dehydrogenase family.</text>
</comment>
<dbReference type="InterPro" id="IPR046867">
    <property type="entry name" value="AldOxase/xan_DH_MoCoBD2"/>
</dbReference>
<dbReference type="InterPro" id="IPR000674">
    <property type="entry name" value="Ald_Oxase/Xan_DH_a/b"/>
</dbReference>
<dbReference type="SUPFAM" id="SSF55424">
    <property type="entry name" value="FAD/NAD-linked reductases, dimerisation (C-terminal) domain"/>
    <property type="match status" value="1"/>
</dbReference>
<keyword evidence="2" id="KW-0285">Flavoprotein</keyword>
<dbReference type="Gene3D" id="3.90.760.10">
    <property type="entry name" value="Flavocytochrome c sulphide dehydrogenase, flavin-binding domain"/>
    <property type="match status" value="1"/>
</dbReference>
<dbReference type="InterPro" id="IPR036909">
    <property type="entry name" value="Cyt_c-like_dom_sf"/>
</dbReference>
<dbReference type="InterPro" id="IPR016156">
    <property type="entry name" value="FAD/NAD-linked_Rdtase_dimer_sf"/>
</dbReference>
<sequence>MAKLNINGNDVELEFDPNTPLLWVLREQAGLTGTKYGCGIAQCGACTVHIDGNPIRACVYPASAVQASQKITTIEGLSDSGDHPVQQAWVELDVPQCGFCQSGMIMAAAALLANNAAPNDADIDQNITNICRCGTFQRFLISSALSGAGLSLGMSLPVNAETAAGTTEEVNAWVVVQPDDTVIIRIARSEMGQGTLTGLAQMVAEELECDWDKVTWEYPTPGQNVARNRVWGSFATGGSRGIRGSHQYVREGGAAARMMLIEAAAGLWQVPVSECTASNSVITHTPSKRTTTYGKVATAAAQLVPPTDVPLKDPKNWKVIGQPLPRLDTIEKTTGKQIYGSDLNLPGMLNAAIKACPVTGGKLASFDTSKAKAMPGVKSIVDVDDVAVAVIADTWWQAKTALDAVDIEWDYGPNANVSQADIVADIVEGLTAEQAFVGNENGNVKESLAKAAKRIEATYSYPFLNHATMEPMNATAVWTKDACEVWCPTQNGESALAATAEAADLPIEQCEVHKVMLGGGFGRRGAPDYINQAVKIAKTMPGTPIKLMWTREEDMKHGFYHPITQARLEGGLDDDGNLTALHLRISGQSILATLIPQGLQDGKDPAVFQALLPSGDQAISYSVPNLLIDHAMRNSHIRPGFWRGVNVNQNAIYMECFMDELAHAAEVDPLLFRQRLMKDNPKGMAVLNAAAEGAGWGTPAAPGVHRGLATCYAFGSYVAACAEVSVDEAGALKMHRIVAATDPGYAVNPQQIEAQVEGSFVYGLSALLYGECTVKDGEIEQDNFHTFSSMRLAEMPKVETIVMPSGGFWGGVGEPTIAVAAPAVLNAIFAATGNRVRVKLTDLGYSVLLLLASATAAADMKAADRKSAAAISTQACYGCHAEPGTPATGLVAFSATAELDIAIKLKAFHSGELNGTVMNRISRGYTPAELEQLAAVMARVVIIGGGFAGASVARELRRLNQHLSVSLIEANPTYTACPLSNMVIGGHREITEQQFSYAGLDGVGVNVIHQYAVDVDPERRTVTLRNSEKLGYDKLILAPGIDLDWQALQGYDKAAAQLLPHAWKAGAQTTLLRDQLRNMRQGGLVVMSVPKSPYRCPPGPYERASLIAGYLKQNNPRAKMLILDSKDSFSKKPLFMSAWQTLYGDIIEWQGESDGATVTAVEANNRSVITDFETVQADVANIIPPQKAGAIAQLAGVADRSGWCPIEPLTFASTLQPDIHVIGDAAIANAMPKSAFAANAQAKLCAVQITRLLNGESPVSSKLINTCYSLVAPDYGISVAGVYQPNKKIWAEIDGAGGVSPANASSETRALEVAQAYLDQPVLSANEMADLVAFLLTLLLAAVSEPLQTTIERDFPGADIQPGRINIELPALAENGNSVRIKVSVDSPMTQSEHVTFIQLIAEANPLPDIARFELSPASGLAEVETRIRVSAEQDIVVVAGLSDGSLWSGSAHIVVTVAACLDALY</sequence>
<dbReference type="InterPro" id="IPR008274">
    <property type="entry name" value="AldOxase/xan_DH_MoCoBD1"/>
</dbReference>
<dbReference type="InterPro" id="IPR036010">
    <property type="entry name" value="2Fe-2S_ferredoxin-like_sf"/>
</dbReference>
<dbReference type="SMART" id="SM01008">
    <property type="entry name" value="Ald_Xan_dh_C"/>
    <property type="match status" value="1"/>
</dbReference>
<dbReference type="GO" id="GO:0050660">
    <property type="term" value="F:flavin adenine dinucleotide binding"/>
    <property type="evidence" value="ECO:0007669"/>
    <property type="project" value="InterPro"/>
</dbReference>
<dbReference type="Pfam" id="PF09242">
    <property type="entry name" value="FCSD-flav_bind"/>
    <property type="match status" value="1"/>
</dbReference>
<dbReference type="GO" id="GO:0051537">
    <property type="term" value="F:2 iron, 2 sulfur cluster binding"/>
    <property type="evidence" value="ECO:0007669"/>
    <property type="project" value="UniProtKB-KW"/>
</dbReference>
<reference evidence="10" key="1">
    <citation type="submission" date="2021-02" db="EMBL/GenBank/DDBJ databases">
        <authorList>
            <person name="Dougan E. K."/>
            <person name="Rhodes N."/>
            <person name="Thang M."/>
            <person name="Chan C."/>
        </authorList>
    </citation>
    <scope>NUCLEOTIDE SEQUENCE</scope>
</reference>
<dbReference type="Gene3D" id="1.10.150.120">
    <property type="entry name" value="[2Fe-2S]-binding domain"/>
    <property type="match status" value="1"/>
</dbReference>
<proteinExistence type="inferred from homology"/>
<dbReference type="GO" id="GO:0046872">
    <property type="term" value="F:metal ion binding"/>
    <property type="evidence" value="ECO:0007669"/>
    <property type="project" value="UniProtKB-KW"/>
</dbReference>
<dbReference type="InterPro" id="IPR023753">
    <property type="entry name" value="FAD/NAD-binding_dom"/>
</dbReference>
<dbReference type="InterPro" id="IPR036188">
    <property type="entry name" value="FAD/NAD-bd_sf"/>
</dbReference>
<dbReference type="SUPFAM" id="SSF46626">
    <property type="entry name" value="Cytochrome c"/>
    <property type="match status" value="1"/>
</dbReference>
<dbReference type="GO" id="GO:0009055">
    <property type="term" value="F:electron transfer activity"/>
    <property type="evidence" value="ECO:0007669"/>
    <property type="project" value="InterPro"/>
</dbReference>
<evidence type="ECO:0000256" key="3">
    <source>
        <dbReference type="ARBA" id="ARBA00022714"/>
    </source>
</evidence>
<dbReference type="Gene3D" id="3.10.20.30">
    <property type="match status" value="1"/>
</dbReference>
<dbReference type="Gene3D" id="3.30.365.10">
    <property type="entry name" value="Aldehyde oxidase/xanthine dehydrogenase, molybdopterin binding domain"/>
    <property type="match status" value="4"/>
</dbReference>
<evidence type="ECO:0000256" key="5">
    <source>
        <dbReference type="ARBA" id="ARBA00022827"/>
    </source>
</evidence>
<dbReference type="InterPro" id="IPR032711">
    <property type="entry name" value="SoxY"/>
</dbReference>
<accession>A0A812S2W6</accession>
<name>A0A812S2W6_SYMPI</name>
<dbReference type="Gene3D" id="3.90.1170.50">
    <property type="entry name" value="Aldehyde oxidase/xanthine dehydrogenase, a/b hammerhead"/>
    <property type="match status" value="1"/>
</dbReference>
<keyword evidence="6" id="KW-0560">Oxidoreductase</keyword>
<dbReference type="CDD" id="cd00207">
    <property type="entry name" value="fer2"/>
    <property type="match status" value="1"/>
</dbReference>
<organism evidence="10 11">
    <name type="scientific">Symbiodinium pilosum</name>
    <name type="common">Dinoflagellate</name>
    <dbReference type="NCBI Taxonomy" id="2952"/>
    <lineage>
        <taxon>Eukaryota</taxon>
        <taxon>Sar</taxon>
        <taxon>Alveolata</taxon>
        <taxon>Dinophyceae</taxon>
        <taxon>Suessiales</taxon>
        <taxon>Symbiodiniaceae</taxon>
        <taxon>Symbiodinium</taxon>
    </lineage>
</organism>
<keyword evidence="3" id="KW-0001">2Fe-2S</keyword>
<keyword evidence="8" id="KW-0411">Iron-sulfur</keyword>
<feature type="domain" description="2Fe-2S ferredoxin-type" evidence="9">
    <location>
        <begin position="2"/>
        <end position="77"/>
    </location>
</feature>
<evidence type="ECO:0000256" key="7">
    <source>
        <dbReference type="ARBA" id="ARBA00023004"/>
    </source>
</evidence>
<dbReference type="PANTHER" id="PTHR47495">
    <property type="entry name" value="ALDEHYDE DEHYDROGENASE"/>
    <property type="match status" value="1"/>
</dbReference>
<evidence type="ECO:0000259" key="9">
    <source>
        <dbReference type="PROSITE" id="PS51085"/>
    </source>
</evidence>
<dbReference type="SUPFAM" id="SSF56003">
    <property type="entry name" value="Molybdenum cofactor-binding domain"/>
    <property type="match status" value="2"/>
</dbReference>
<dbReference type="InterPro" id="IPR037165">
    <property type="entry name" value="AldOxase/xan_DH_Mopterin-bd_sf"/>
</dbReference>
<dbReference type="Gene3D" id="1.10.760.10">
    <property type="entry name" value="Cytochrome c-like domain"/>
    <property type="match status" value="1"/>
</dbReference>
<dbReference type="Gene3D" id="2.60.40.2470">
    <property type="entry name" value="SoxY domain"/>
    <property type="match status" value="1"/>
</dbReference>
<dbReference type="GO" id="GO:0016491">
    <property type="term" value="F:oxidoreductase activity"/>
    <property type="evidence" value="ECO:0007669"/>
    <property type="project" value="UniProtKB-KW"/>
</dbReference>
<protein>
    <submittedName>
        <fullName evidence="10">FccB protein</fullName>
    </submittedName>
</protein>
<comment type="caution">
    <text evidence="10">The sequence shown here is derived from an EMBL/GenBank/DDBJ whole genome shotgun (WGS) entry which is preliminary data.</text>
</comment>
<keyword evidence="5" id="KW-0274">FAD</keyword>
<dbReference type="Pfam" id="PF13501">
    <property type="entry name" value="SoxY"/>
    <property type="match status" value="1"/>
</dbReference>
<dbReference type="SUPFAM" id="SSF54292">
    <property type="entry name" value="2Fe-2S ferredoxin-like"/>
    <property type="match status" value="1"/>
</dbReference>
<dbReference type="InterPro" id="IPR038162">
    <property type="entry name" value="SoxY_sf"/>
</dbReference>
<dbReference type="Pfam" id="PF20256">
    <property type="entry name" value="MoCoBD_2"/>
    <property type="match status" value="2"/>
</dbReference>
<keyword evidence="4" id="KW-0479">Metal-binding</keyword>
<dbReference type="InterPro" id="IPR037092">
    <property type="entry name" value="FlavoCytC_S_DH_flav-bd_sf"/>
</dbReference>
<dbReference type="InterPro" id="IPR006058">
    <property type="entry name" value="2Fe2S_fd_BS"/>
</dbReference>
<dbReference type="EMBL" id="CAJNIZ010022224">
    <property type="protein sequence ID" value="CAE7460036.1"/>
    <property type="molecule type" value="Genomic_DNA"/>
</dbReference>
<evidence type="ECO:0000256" key="8">
    <source>
        <dbReference type="ARBA" id="ARBA00023014"/>
    </source>
</evidence>
<dbReference type="Gene3D" id="3.50.50.60">
    <property type="entry name" value="FAD/NAD(P)-binding domain"/>
    <property type="match status" value="2"/>
</dbReference>
<dbReference type="OrthoDB" id="447524at2759"/>
<dbReference type="InterPro" id="IPR015323">
    <property type="entry name" value="FlavoCytC_S_DH_flav-bd"/>
</dbReference>
<evidence type="ECO:0000313" key="10">
    <source>
        <dbReference type="EMBL" id="CAE7460036.1"/>
    </source>
</evidence>
<dbReference type="PROSITE" id="PS00197">
    <property type="entry name" value="2FE2S_FER_1"/>
    <property type="match status" value="1"/>
</dbReference>
<dbReference type="InterPro" id="IPR001041">
    <property type="entry name" value="2Fe-2S_ferredoxin-type"/>
</dbReference>
<dbReference type="Pfam" id="PF01799">
    <property type="entry name" value="Fer2_2"/>
    <property type="match status" value="1"/>
</dbReference>
<dbReference type="SUPFAM" id="SSF47741">
    <property type="entry name" value="CO dehydrogenase ISP C-domain like"/>
    <property type="match status" value="1"/>
</dbReference>
<evidence type="ECO:0000256" key="4">
    <source>
        <dbReference type="ARBA" id="ARBA00022723"/>
    </source>
</evidence>
<dbReference type="PROSITE" id="PS51085">
    <property type="entry name" value="2FE2S_FER_2"/>
    <property type="match status" value="1"/>
</dbReference>
<dbReference type="Pfam" id="PF00111">
    <property type="entry name" value="Fer2"/>
    <property type="match status" value="1"/>
</dbReference>
<dbReference type="SUPFAM" id="SSF51905">
    <property type="entry name" value="FAD/NAD(P)-binding domain"/>
    <property type="match status" value="2"/>
</dbReference>
<dbReference type="Proteomes" id="UP000649617">
    <property type="component" value="Unassembled WGS sequence"/>
</dbReference>
<evidence type="ECO:0000256" key="6">
    <source>
        <dbReference type="ARBA" id="ARBA00023002"/>
    </source>
</evidence>
<evidence type="ECO:0000256" key="1">
    <source>
        <dbReference type="ARBA" id="ARBA00006849"/>
    </source>
</evidence>
<evidence type="ECO:0000256" key="2">
    <source>
        <dbReference type="ARBA" id="ARBA00022630"/>
    </source>
</evidence>
<dbReference type="FunFam" id="3.50.50.60:FF:000234">
    <property type="entry name" value="Flavocytochrome C sulfide dehydrogenase"/>
    <property type="match status" value="1"/>
</dbReference>
<dbReference type="InterPro" id="IPR052516">
    <property type="entry name" value="N-heterocyclic_Hydroxylase"/>
</dbReference>
<dbReference type="Pfam" id="PF07992">
    <property type="entry name" value="Pyr_redox_2"/>
    <property type="match status" value="1"/>
</dbReference>